<dbReference type="InterPro" id="IPR011723">
    <property type="entry name" value="Znf/thioredoxin_put"/>
</dbReference>
<dbReference type="Proteomes" id="UP001381174">
    <property type="component" value="Unassembled WGS sequence"/>
</dbReference>
<keyword evidence="4" id="KW-1185">Reference proteome</keyword>
<accession>A0ABU8JAU6</accession>
<organism evidence="3 4">
    <name type="scientific">Fulvimonas yonginensis</name>
    <dbReference type="NCBI Taxonomy" id="1495200"/>
    <lineage>
        <taxon>Bacteria</taxon>
        <taxon>Pseudomonadati</taxon>
        <taxon>Pseudomonadota</taxon>
        <taxon>Gammaproteobacteria</taxon>
        <taxon>Lysobacterales</taxon>
        <taxon>Rhodanobacteraceae</taxon>
        <taxon>Fulvimonas</taxon>
    </lineage>
</organism>
<dbReference type="RefSeq" id="WP_336807282.1">
    <property type="nucleotide sequence ID" value="NZ_JBBBNY010000004.1"/>
</dbReference>
<name>A0ABU8JAU6_9GAMM</name>
<evidence type="ECO:0000256" key="1">
    <source>
        <dbReference type="SAM" id="MobiDB-lite"/>
    </source>
</evidence>
<reference evidence="3 4" key="1">
    <citation type="journal article" date="2014" name="Int. J. Syst. Evol. Microbiol.">
        <title>Fulvimonas yonginensis sp. nov., isolated from greenhouse soil, and emended description of the genus Fulvimonas.</title>
        <authorList>
            <person name="Ahn J.H."/>
            <person name="Kim S.J."/>
            <person name="Weon H.Y."/>
            <person name="Hong S.B."/>
            <person name="Seok S.J."/>
            <person name="Kwon S.W."/>
        </authorList>
    </citation>
    <scope>NUCLEOTIDE SEQUENCE [LARGE SCALE GENOMIC DNA]</scope>
    <source>
        <strain evidence="3 4">KACC 16952</strain>
    </source>
</reference>
<feature type="transmembrane region" description="Helical" evidence="2">
    <location>
        <begin position="115"/>
        <end position="134"/>
    </location>
</feature>
<dbReference type="NCBIfam" id="TIGR02098">
    <property type="entry name" value="MJ0042_CXXC"/>
    <property type="match status" value="1"/>
</dbReference>
<sequence>MYTQCPHCLTVFSLDIPKLGQGRGQAVCTTCGGTFDVTATLTDKLPPEPFRLLPEHVRSKHPPRLDHAVYRPGPEVPANAGRAAQPEATQAPVEPSFTPRFVQDRRAPPARERRWPWVVMCLLLALLLAAQVAWAKRDLLIADPVVGAWLRQACASLGCELPLVRDVRRLHLVARDVQAHPSVPGALMISATIRNDAPFAQPYPVVTLILSDADGHRVAMRRLQPAEYLDDAAALRAGLAPGASAALLIEVADPGARAVAFEFGFE</sequence>
<evidence type="ECO:0000256" key="2">
    <source>
        <dbReference type="SAM" id="Phobius"/>
    </source>
</evidence>
<keyword evidence="2" id="KW-1133">Transmembrane helix</keyword>
<comment type="caution">
    <text evidence="3">The sequence shown here is derived from an EMBL/GenBank/DDBJ whole genome shotgun (WGS) entry which is preliminary data.</text>
</comment>
<dbReference type="EMBL" id="JBBBNY010000004">
    <property type="protein sequence ID" value="MEI7036655.1"/>
    <property type="molecule type" value="Genomic_DNA"/>
</dbReference>
<evidence type="ECO:0000313" key="3">
    <source>
        <dbReference type="EMBL" id="MEI7036655.1"/>
    </source>
</evidence>
<gene>
    <name evidence="3" type="ORF">WAT24_07800</name>
</gene>
<evidence type="ECO:0000313" key="4">
    <source>
        <dbReference type="Proteomes" id="UP001381174"/>
    </source>
</evidence>
<proteinExistence type="predicted"/>
<dbReference type="Pfam" id="PF11906">
    <property type="entry name" value="DUF3426"/>
    <property type="match status" value="1"/>
</dbReference>
<keyword evidence="2" id="KW-0812">Transmembrane</keyword>
<feature type="region of interest" description="Disordered" evidence="1">
    <location>
        <begin position="73"/>
        <end position="94"/>
    </location>
</feature>
<protein>
    <submittedName>
        <fullName evidence="3">Zinc-ribbon and DUF3426 domain-containing protein</fullName>
    </submittedName>
</protein>
<keyword evidence="2" id="KW-0472">Membrane</keyword>
<dbReference type="InterPro" id="IPR021834">
    <property type="entry name" value="DUF3426"/>
</dbReference>